<evidence type="ECO:0000313" key="3">
    <source>
        <dbReference type="Proteomes" id="UP000327013"/>
    </source>
</evidence>
<dbReference type="PROSITE" id="PS51387">
    <property type="entry name" value="FAD_PCMH"/>
    <property type="match status" value="1"/>
</dbReference>
<sequence length="187" mass="20425">MENESTWVESGATLGELFYRIAEKNKIHGFPVGICPTVGVGGHFSGGGYGNMMRKYGLLVDNVVDARIVDANGRVLDRESMGEDLFWAIRGGGGASFGVILSWKIQLVAVPEIVTVFIPNSLGPLDLDIPSSKYHNEDLILSDSLSSLNRLTASSLDAFQNCSFFWVGEERISSDKSPRSCLLLFKF</sequence>
<organism evidence="2 3">
    <name type="scientific">Carpinus fangiana</name>
    <dbReference type="NCBI Taxonomy" id="176857"/>
    <lineage>
        <taxon>Eukaryota</taxon>
        <taxon>Viridiplantae</taxon>
        <taxon>Streptophyta</taxon>
        <taxon>Embryophyta</taxon>
        <taxon>Tracheophyta</taxon>
        <taxon>Spermatophyta</taxon>
        <taxon>Magnoliopsida</taxon>
        <taxon>eudicotyledons</taxon>
        <taxon>Gunneridae</taxon>
        <taxon>Pentapetalae</taxon>
        <taxon>rosids</taxon>
        <taxon>fabids</taxon>
        <taxon>Fagales</taxon>
        <taxon>Betulaceae</taxon>
        <taxon>Carpinus</taxon>
    </lineage>
</organism>
<dbReference type="AlphaFoldDB" id="A0A5N6RNP3"/>
<reference evidence="2 3" key="1">
    <citation type="submission" date="2019-06" db="EMBL/GenBank/DDBJ databases">
        <title>A chromosomal-level reference genome of Carpinus fangiana (Coryloideae, Betulaceae).</title>
        <authorList>
            <person name="Yang X."/>
            <person name="Wang Z."/>
            <person name="Zhang L."/>
            <person name="Hao G."/>
            <person name="Liu J."/>
            <person name="Yang Y."/>
        </authorList>
    </citation>
    <scope>NUCLEOTIDE SEQUENCE [LARGE SCALE GENOMIC DNA]</scope>
    <source>
        <strain evidence="2">Cfa_2016G</strain>
        <tissue evidence="2">Leaf</tissue>
    </source>
</reference>
<evidence type="ECO:0000259" key="1">
    <source>
        <dbReference type="PROSITE" id="PS51387"/>
    </source>
</evidence>
<dbReference type="InterPro" id="IPR036318">
    <property type="entry name" value="FAD-bd_PCMH-like_sf"/>
</dbReference>
<dbReference type="Gene3D" id="3.30.465.10">
    <property type="match status" value="1"/>
</dbReference>
<dbReference type="InterPro" id="IPR016169">
    <property type="entry name" value="FAD-bd_PCMH_sub2"/>
</dbReference>
<feature type="domain" description="FAD-binding PCMH-type" evidence="1">
    <location>
        <begin position="1"/>
        <end position="110"/>
    </location>
</feature>
<dbReference type="PANTHER" id="PTHR32448">
    <property type="entry name" value="OS08G0158400 PROTEIN"/>
    <property type="match status" value="1"/>
</dbReference>
<gene>
    <name evidence="2" type="ORF">FH972_018821</name>
</gene>
<keyword evidence="3" id="KW-1185">Reference proteome</keyword>
<dbReference type="InterPro" id="IPR016166">
    <property type="entry name" value="FAD-bd_PCMH"/>
</dbReference>
<name>A0A5N6RNP3_9ROSI</name>
<protein>
    <recommendedName>
        <fullName evidence="1">FAD-binding PCMH-type domain-containing protein</fullName>
    </recommendedName>
</protein>
<dbReference type="OrthoDB" id="407275at2759"/>
<dbReference type="InterPro" id="IPR006094">
    <property type="entry name" value="Oxid_FAD_bind_N"/>
</dbReference>
<dbReference type="GO" id="GO:0071949">
    <property type="term" value="F:FAD binding"/>
    <property type="evidence" value="ECO:0007669"/>
    <property type="project" value="InterPro"/>
</dbReference>
<proteinExistence type="predicted"/>
<dbReference type="SUPFAM" id="SSF56176">
    <property type="entry name" value="FAD-binding/transporter-associated domain-like"/>
    <property type="match status" value="1"/>
</dbReference>
<dbReference type="EMBL" id="CM017328">
    <property type="protein sequence ID" value="KAE8123902.1"/>
    <property type="molecule type" value="Genomic_DNA"/>
</dbReference>
<dbReference type="Pfam" id="PF01565">
    <property type="entry name" value="FAD_binding_4"/>
    <property type="match status" value="1"/>
</dbReference>
<dbReference type="Proteomes" id="UP000327013">
    <property type="component" value="Chromosome 8"/>
</dbReference>
<evidence type="ECO:0000313" key="2">
    <source>
        <dbReference type="EMBL" id="KAE8123902.1"/>
    </source>
</evidence>
<accession>A0A5N6RNP3</accession>